<organism evidence="2 3">
    <name type="scientific">Oceanobacillus kimchii</name>
    <dbReference type="NCBI Taxonomy" id="746691"/>
    <lineage>
        <taxon>Bacteria</taxon>
        <taxon>Bacillati</taxon>
        <taxon>Bacillota</taxon>
        <taxon>Bacilli</taxon>
        <taxon>Bacillales</taxon>
        <taxon>Bacillaceae</taxon>
        <taxon>Oceanobacillus</taxon>
    </lineage>
</organism>
<dbReference type="EMBL" id="BSKO01000001">
    <property type="protein sequence ID" value="GLO68173.1"/>
    <property type="molecule type" value="Genomic_DNA"/>
</dbReference>
<dbReference type="PANTHER" id="PTHR38011">
    <property type="entry name" value="DIHYDROFOLATE REDUCTASE FAMILY PROTEIN (AFU_ORTHOLOGUE AFUA_8G06820)"/>
    <property type="match status" value="1"/>
</dbReference>
<evidence type="ECO:0000313" key="2">
    <source>
        <dbReference type="EMBL" id="GLO68173.1"/>
    </source>
</evidence>
<dbReference type="Proteomes" id="UP001275436">
    <property type="component" value="Unassembled WGS sequence"/>
</dbReference>
<dbReference type="Gene3D" id="3.40.430.10">
    <property type="entry name" value="Dihydrofolate Reductase, subunit A"/>
    <property type="match status" value="1"/>
</dbReference>
<keyword evidence="3" id="KW-1185">Reference proteome</keyword>
<dbReference type="RefSeq" id="WP_077596067.1">
    <property type="nucleotide sequence ID" value="NZ_BSKO01000001.1"/>
</dbReference>
<feature type="domain" description="Bacterial bifunctional deaminase-reductase C-terminal" evidence="1">
    <location>
        <begin position="2"/>
        <end position="175"/>
    </location>
</feature>
<dbReference type="InterPro" id="IPR002734">
    <property type="entry name" value="RibDG_C"/>
</dbReference>
<dbReference type="Pfam" id="PF01872">
    <property type="entry name" value="RibD_C"/>
    <property type="match status" value="1"/>
</dbReference>
<protein>
    <submittedName>
        <fullName evidence="2">Riboflavin biosynthesis protein RibD</fullName>
    </submittedName>
</protein>
<name>A0ABQ5TR15_9BACI</name>
<dbReference type="InterPro" id="IPR050765">
    <property type="entry name" value="Riboflavin_Biosynth_HTPR"/>
</dbReference>
<reference evidence="2 3" key="1">
    <citation type="submission" date="2023-02" db="EMBL/GenBank/DDBJ databases">
        <title>Oceanobacillus kimchii IFOP_LL358 isolated form Alexandrium catenella lab strain.</title>
        <authorList>
            <person name="Gajardo G."/>
            <person name="Ueki S."/>
            <person name="Maruyama F."/>
        </authorList>
    </citation>
    <scope>NUCLEOTIDE SEQUENCE [LARGE SCALE GENOMIC DNA]</scope>
    <source>
        <strain evidence="2 3">IFOP_LL358</strain>
    </source>
</reference>
<comment type="caution">
    <text evidence="2">The sequence shown here is derived from an EMBL/GenBank/DDBJ whole genome shotgun (WGS) entry which is preliminary data.</text>
</comment>
<proteinExistence type="predicted"/>
<dbReference type="SUPFAM" id="SSF53597">
    <property type="entry name" value="Dihydrofolate reductase-like"/>
    <property type="match status" value="1"/>
</dbReference>
<sequence>MRKVVLKMDVSLDGFVAKPNGDLDWIFGSFNDELKACLVDTLWQADTHIMGRVAYNDMADHWSFSTEVFAPPMNEIPKVIFSKTLKEANWNRSRVVSGDIKEEVSRLKQQPGNYILAHGGARFAQSLSRFDLIDEYRLIIHPVVLGKGQPLFKNLADMINLKLLNTRVFHTGVVLHTYQPVGGSPQEN</sequence>
<gene>
    <name evidence="2" type="ORF">MACH08_39570</name>
</gene>
<dbReference type="PANTHER" id="PTHR38011:SF11">
    <property type="entry name" value="2,5-DIAMINO-6-RIBOSYLAMINO-4(3H)-PYRIMIDINONE 5'-PHOSPHATE REDUCTASE"/>
    <property type="match status" value="1"/>
</dbReference>
<dbReference type="InterPro" id="IPR024072">
    <property type="entry name" value="DHFR-like_dom_sf"/>
</dbReference>
<accession>A0ABQ5TR15</accession>
<evidence type="ECO:0000259" key="1">
    <source>
        <dbReference type="Pfam" id="PF01872"/>
    </source>
</evidence>
<evidence type="ECO:0000313" key="3">
    <source>
        <dbReference type="Proteomes" id="UP001275436"/>
    </source>
</evidence>